<dbReference type="EMBL" id="CP022515">
    <property type="protein sequence ID" value="ASO07274.1"/>
    <property type="molecule type" value="Genomic_DNA"/>
</dbReference>
<dbReference type="EMBL" id="VHIF01000001">
    <property type="protein sequence ID" value="TQO36883.1"/>
    <property type="molecule type" value="Genomic_DNA"/>
</dbReference>
<dbReference type="InterPro" id="IPR023408">
    <property type="entry name" value="MscS_beta-dom_sf"/>
</dbReference>
<evidence type="ECO:0000256" key="5">
    <source>
        <dbReference type="SAM" id="Phobius"/>
    </source>
</evidence>
<feature type="transmembrane region" description="Helical" evidence="5">
    <location>
        <begin position="84"/>
        <end position="112"/>
    </location>
</feature>
<evidence type="ECO:0000256" key="4">
    <source>
        <dbReference type="ARBA" id="ARBA00023136"/>
    </source>
</evidence>
<reference evidence="8 10" key="2">
    <citation type="submission" date="2019-06" db="EMBL/GenBank/DDBJ databases">
        <title>A large-scale integrated study on North Sea by COGITO (Coastal Microbe Genomic &amp; Taxonomic Observatory).</title>
        <authorList>
            <person name="Teeling H."/>
        </authorList>
    </citation>
    <scope>NUCLEOTIDE SEQUENCE [LARGE SCALE GENOMIC DNA]</scope>
    <source>
        <strain evidence="8 10">MAR_2009_79</strain>
    </source>
</reference>
<evidence type="ECO:0000313" key="9">
    <source>
        <dbReference type="Proteomes" id="UP000204551"/>
    </source>
</evidence>
<evidence type="ECO:0000256" key="2">
    <source>
        <dbReference type="ARBA" id="ARBA00022692"/>
    </source>
</evidence>
<dbReference type="AlphaFoldDB" id="A0A221V105"/>
<proteinExistence type="predicted"/>
<dbReference type="GO" id="GO:0008381">
    <property type="term" value="F:mechanosensitive monoatomic ion channel activity"/>
    <property type="evidence" value="ECO:0007669"/>
    <property type="project" value="InterPro"/>
</dbReference>
<keyword evidence="2 5" id="KW-0812">Transmembrane</keyword>
<evidence type="ECO:0000313" key="10">
    <source>
        <dbReference type="Proteomes" id="UP000315363"/>
    </source>
</evidence>
<dbReference type="Pfam" id="PF00924">
    <property type="entry name" value="MS_channel_2nd"/>
    <property type="match status" value="1"/>
</dbReference>
<reference evidence="7 9" key="1">
    <citation type="submission" date="2017-07" db="EMBL/GenBank/DDBJ databases">
        <title>Genome Sequence of Arenibacter algicola Strain SMS7 Isolated from a culture of the Diatom Skeletonema marinoi.</title>
        <authorList>
            <person name="Topel M."/>
            <person name="Pinder M.I.M."/>
            <person name="Johansson O.N."/>
            <person name="Kourtchenko O."/>
            <person name="Godhe A."/>
            <person name="Clarke A.K."/>
        </authorList>
    </citation>
    <scope>NUCLEOTIDE SEQUENCE [LARGE SCALE GENOMIC DNA]</scope>
    <source>
        <strain evidence="7 9">SMS7</strain>
    </source>
</reference>
<feature type="transmembrane region" description="Helical" evidence="5">
    <location>
        <begin position="50"/>
        <end position="72"/>
    </location>
</feature>
<keyword evidence="10" id="KW-1185">Reference proteome</keyword>
<feature type="domain" description="Mechanosensitive ion channel MscS" evidence="6">
    <location>
        <begin position="98"/>
        <end position="166"/>
    </location>
</feature>
<organism evidence="7 9">
    <name type="scientific">Arenibacter algicola</name>
    <dbReference type="NCBI Taxonomy" id="616991"/>
    <lineage>
        <taxon>Bacteria</taxon>
        <taxon>Pseudomonadati</taxon>
        <taxon>Bacteroidota</taxon>
        <taxon>Flavobacteriia</taxon>
        <taxon>Flavobacteriales</taxon>
        <taxon>Flavobacteriaceae</taxon>
        <taxon>Arenibacter</taxon>
    </lineage>
</organism>
<dbReference type="GO" id="GO:0016020">
    <property type="term" value="C:membrane"/>
    <property type="evidence" value="ECO:0007669"/>
    <property type="project" value="UniProtKB-SubCell"/>
</dbReference>
<dbReference type="PANTHER" id="PTHR30221:SF8">
    <property type="entry name" value="SMALL-CONDUCTANCE MECHANOSENSITIVE CHANNEL"/>
    <property type="match status" value="1"/>
</dbReference>
<evidence type="ECO:0000256" key="1">
    <source>
        <dbReference type="ARBA" id="ARBA00004370"/>
    </source>
</evidence>
<dbReference type="InterPro" id="IPR045275">
    <property type="entry name" value="MscS_archaea/bacteria_type"/>
</dbReference>
<evidence type="ECO:0000313" key="8">
    <source>
        <dbReference type="EMBL" id="TQO36883.1"/>
    </source>
</evidence>
<name>A0A221V105_9FLAO</name>
<evidence type="ECO:0000256" key="3">
    <source>
        <dbReference type="ARBA" id="ARBA00022989"/>
    </source>
</evidence>
<dbReference type="eggNOG" id="COG0668">
    <property type="taxonomic scope" value="Bacteria"/>
</dbReference>
<dbReference type="InterPro" id="IPR006685">
    <property type="entry name" value="MscS_channel_2nd"/>
</dbReference>
<dbReference type="SUPFAM" id="SSF50182">
    <property type="entry name" value="Sm-like ribonucleoproteins"/>
    <property type="match status" value="1"/>
</dbReference>
<dbReference type="Proteomes" id="UP000315363">
    <property type="component" value="Unassembled WGS sequence"/>
</dbReference>
<dbReference type="RefSeq" id="WP_031443838.1">
    <property type="nucleotide sequence ID" value="NZ_CP022515.1"/>
</dbReference>
<dbReference type="InterPro" id="IPR010920">
    <property type="entry name" value="LSM_dom_sf"/>
</dbReference>
<accession>A0A221V105</accession>
<dbReference type="Gene3D" id="2.30.30.60">
    <property type="match status" value="1"/>
</dbReference>
<comment type="subcellular location">
    <subcellularLocation>
        <location evidence="1">Membrane</location>
    </subcellularLocation>
</comment>
<dbReference type="STRING" id="616991.GCA_000733925_02115"/>
<gene>
    <name evidence="7" type="ORF">AREALGSMS7_03865</name>
    <name evidence="8" type="ORF">GQ41_1470</name>
</gene>
<evidence type="ECO:0000259" key="6">
    <source>
        <dbReference type="Pfam" id="PF00924"/>
    </source>
</evidence>
<feature type="transmembrane region" description="Helical" evidence="5">
    <location>
        <begin position="12"/>
        <end position="29"/>
    </location>
</feature>
<evidence type="ECO:0000313" key="7">
    <source>
        <dbReference type="EMBL" id="ASO07274.1"/>
    </source>
</evidence>
<dbReference type="KEGG" id="aalg:AREALGSMS7_03865"/>
<protein>
    <submittedName>
        <fullName evidence="7 8">Mechanosensitive ion channel</fullName>
    </submittedName>
</protein>
<dbReference type="PANTHER" id="PTHR30221">
    <property type="entry name" value="SMALL-CONDUCTANCE MECHANOSENSITIVE CHANNEL"/>
    <property type="match status" value="1"/>
</dbReference>
<dbReference type="Proteomes" id="UP000204551">
    <property type="component" value="Chromosome"/>
</dbReference>
<keyword evidence="4 5" id="KW-0472">Membrane</keyword>
<sequence length="182" mass="20486">METFYLEYKNELLGTGICLLVLLILKYLGTKAIQKVGKISDINEVRTRLIVKYSTVGLSAFGIVALILIWGVQMKDIGLVFSSVFAVIGVALFAQWSILSNVTAGVILFFSFPFKIGDKIKIMDKEIELPNEVYLIEDIRAFHVHLRRNNGELFTYPNNMMLQKAIALAQTYEDSLESSDVL</sequence>
<keyword evidence="3 5" id="KW-1133">Transmembrane helix</keyword>